<dbReference type="SUPFAM" id="SSF48056">
    <property type="entry name" value="Di-copper centre-containing domain"/>
    <property type="match status" value="1"/>
</dbReference>
<evidence type="ECO:0000313" key="10">
    <source>
        <dbReference type="Proteomes" id="UP000283895"/>
    </source>
</evidence>
<dbReference type="Gene3D" id="1.10.1280.10">
    <property type="entry name" value="Di-copper center containing domain from catechol oxidase"/>
    <property type="match status" value="1"/>
</dbReference>
<feature type="domain" description="Tyrosinase copper-binding" evidence="8">
    <location>
        <begin position="335"/>
        <end position="346"/>
    </location>
</feature>
<reference evidence="9 10" key="1">
    <citation type="submission" date="2015-09" db="EMBL/GenBank/DDBJ databases">
        <title>Host preference determinants of Valsa canker pathogens revealed by comparative genomics.</title>
        <authorList>
            <person name="Yin Z."/>
            <person name="Huang L."/>
        </authorList>
    </citation>
    <scope>NUCLEOTIDE SEQUENCE [LARGE SCALE GENOMIC DNA]</scope>
    <source>
        <strain evidence="9 10">03-1</strain>
    </source>
</reference>
<dbReference type="InterPro" id="IPR008922">
    <property type="entry name" value="Di-copper_centre_dom_sf"/>
</dbReference>
<dbReference type="PROSITE" id="PS00497">
    <property type="entry name" value="TYROSINASE_1"/>
    <property type="match status" value="1"/>
</dbReference>
<keyword evidence="2" id="KW-0479">Metal-binding</keyword>
<evidence type="ECO:0000256" key="4">
    <source>
        <dbReference type="ARBA" id="ARBA00023033"/>
    </source>
</evidence>
<dbReference type="Pfam" id="PF00264">
    <property type="entry name" value="Tyrosinase"/>
    <property type="match status" value="1"/>
</dbReference>
<evidence type="ECO:0000259" key="8">
    <source>
        <dbReference type="PROSITE" id="PS00498"/>
    </source>
</evidence>
<evidence type="ECO:0000256" key="6">
    <source>
        <dbReference type="SAM" id="SignalP"/>
    </source>
</evidence>
<dbReference type="Proteomes" id="UP000283895">
    <property type="component" value="Unassembled WGS sequence"/>
</dbReference>
<keyword evidence="3" id="KW-0560">Oxidoreductase</keyword>
<evidence type="ECO:0000313" key="9">
    <source>
        <dbReference type="EMBL" id="ROW11342.1"/>
    </source>
</evidence>
<dbReference type="Gene3D" id="2.60.310.20">
    <property type="match status" value="1"/>
</dbReference>
<name>A0A423X630_9PEZI</name>
<feature type="chain" id="PRO_5019232218" description="Tyrosinase copper-binding domain-containing protein" evidence="6">
    <location>
        <begin position="29"/>
        <end position="643"/>
    </location>
</feature>
<dbReference type="AlphaFoldDB" id="A0A423X630"/>
<evidence type="ECO:0000256" key="3">
    <source>
        <dbReference type="ARBA" id="ARBA00023002"/>
    </source>
</evidence>
<gene>
    <name evidence="9" type="ORF">VMCG_01590</name>
</gene>
<feature type="domain" description="Tyrosinase copper-binding" evidence="7">
    <location>
        <begin position="132"/>
        <end position="149"/>
    </location>
</feature>
<comment type="cofactor">
    <cofactor evidence="1">
        <name>Cu(2+)</name>
        <dbReference type="ChEBI" id="CHEBI:29036"/>
    </cofactor>
</comment>
<protein>
    <recommendedName>
        <fullName evidence="7 8">Tyrosinase copper-binding domain-containing protein</fullName>
    </recommendedName>
</protein>
<keyword evidence="6" id="KW-0732">Signal</keyword>
<dbReference type="InterPro" id="IPR041640">
    <property type="entry name" value="Tyrosinase_C"/>
</dbReference>
<feature type="signal peptide" evidence="6">
    <location>
        <begin position="1"/>
        <end position="28"/>
    </location>
</feature>
<evidence type="ECO:0000256" key="2">
    <source>
        <dbReference type="ARBA" id="ARBA00022723"/>
    </source>
</evidence>
<dbReference type="STRING" id="356882.A0A423X630"/>
<dbReference type="InterPro" id="IPR002227">
    <property type="entry name" value="Tyrosinase_Cu-bd"/>
</dbReference>
<dbReference type="GO" id="GO:0046872">
    <property type="term" value="F:metal ion binding"/>
    <property type="evidence" value="ECO:0007669"/>
    <property type="project" value="UniProtKB-KW"/>
</dbReference>
<dbReference type="GO" id="GO:0004497">
    <property type="term" value="F:monooxygenase activity"/>
    <property type="evidence" value="ECO:0007669"/>
    <property type="project" value="UniProtKB-KW"/>
</dbReference>
<keyword evidence="10" id="KW-1185">Reference proteome</keyword>
<dbReference type="EMBL" id="LKEA01000002">
    <property type="protein sequence ID" value="ROW11342.1"/>
    <property type="molecule type" value="Genomic_DNA"/>
</dbReference>
<evidence type="ECO:0000256" key="5">
    <source>
        <dbReference type="SAM" id="MobiDB-lite"/>
    </source>
</evidence>
<dbReference type="OrthoDB" id="6132182at2759"/>
<dbReference type="InterPro" id="IPR050316">
    <property type="entry name" value="Tyrosinase/Hemocyanin"/>
</dbReference>
<evidence type="ECO:0000256" key="1">
    <source>
        <dbReference type="ARBA" id="ARBA00001973"/>
    </source>
</evidence>
<dbReference type="PRINTS" id="PR00092">
    <property type="entry name" value="TYROSINASE"/>
</dbReference>
<feature type="compositionally biased region" description="Basic residues" evidence="5">
    <location>
        <begin position="458"/>
        <end position="468"/>
    </location>
</feature>
<organism evidence="9 10">
    <name type="scientific">Cytospora schulzeri</name>
    <dbReference type="NCBI Taxonomy" id="448051"/>
    <lineage>
        <taxon>Eukaryota</taxon>
        <taxon>Fungi</taxon>
        <taxon>Dikarya</taxon>
        <taxon>Ascomycota</taxon>
        <taxon>Pezizomycotina</taxon>
        <taxon>Sordariomycetes</taxon>
        <taxon>Sordariomycetidae</taxon>
        <taxon>Diaporthales</taxon>
        <taxon>Cytosporaceae</taxon>
        <taxon>Cytospora</taxon>
    </lineage>
</organism>
<keyword evidence="4" id="KW-0503">Monooxygenase</keyword>
<evidence type="ECO:0000259" key="7">
    <source>
        <dbReference type="PROSITE" id="PS00497"/>
    </source>
</evidence>
<dbReference type="Pfam" id="PF18132">
    <property type="entry name" value="Tyrosinase_C"/>
    <property type="match status" value="1"/>
</dbReference>
<accession>A0A423X630</accession>
<feature type="region of interest" description="Disordered" evidence="5">
    <location>
        <begin position="456"/>
        <end position="478"/>
    </location>
</feature>
<sequence>MSPRAPPFRALGNLSLLLCCCMVSLVLGQSYDYGFDVARAYKIKRQLEGDIIITTGVPVTGGIVPTRPEIRDLQQDPDKWSLYVLALDMMQYTIQTDPTSWFSITGIHGVPFQPWNSVQPTPGNEKSGFCQHQNVLFPTWHRAYVALYEQELCKRVGYIATLYTGDLKNRFEAAAADFRAPYFDWAALPPSSADNMLPASIGDSPQINISGPNGVKPIANPLYAYEFDPPDPTVFQDVAPWANWSETRRAPTSMNATAFSNNSVINDYLVNHTAQNQQRLYNLFASYDNYTIFSNEGWAADTGKYDSLEALHDNVHAMLGGLDGHMTIVPFSAFDPLFFLHHCMVDRIFALWQVFHPDAWVEPDVTRVNSYTTSVGQLLDSSSPLTPFYASSEGDFWNSDMLRDPTSLGYTYSELSSAGIRLSNRSTILNGRSEVAAVINQLYGRYSVNSLNVQSSKRSGHSQYHSRNRQGDSFAGHRYKSTRSLPVNKIISTQGQYREWIANIRVMRQALDGPFTVHLSLGPAGQQDSSHVGSMGVFAFPPEIASMMQMAPGAEYITSTVPLTAALVDKVTDGTLASMDPEVVGPYLQQHLVTSVATRDDSDVDPAGVSGLSIKVVSSPVQAASSEGHLPVWDEADYELRIM</sequence>
<dbReference type="PANTHER" id="PTHR11474:SF32">
    <property type="entry name" value="TYROSINASE"/>
    <property type="match status" value="1"/>
</dbReference>
<proteinExistence type="predicted"/>
<comment type="caution">
    <text evidence="9">The sequence shown here is derived from an EMBL/GenBank/DDBJ whole genome shotgun (WGS) entry which is preliminary data.</text>
</comment>
<dbReference type="PROSITE" id="PS00498">
    <property type="entry name" value="TYROSINASE_2"/>
    <property type="match status" value="1"/>
</dbReference>
<dbReference type="PANTHER" id="PTHR11474">
    <property type="entry name" value="TYROSINASE FAMILY MEMBER"/>
    <property type="match status" value="1"/>
</dbReference>